<sequence length="62" mass="6631">FPSQQAGLGPWALGSKSVPLDSWSAVLPLPVSVHSGAGSFFDIIDEKLDGRRMVLSDTRFVS</sequence>
<dbReference type="Proteomes" id="UP000230903">
    <property type="component" value="Unassembled WGS sequence"/>
</dbReference>
<feature type="non-terminal residue" evidence="1">
    <location>
        <position position="1"/>
    </location>
</feature>
<gene>
    <name evidence="1" type="ORF">COU10_01015</name>
</gene>
<protein>
    <submittedName>
        <fullName evidence="1">Uncharacterized protein</fullName>
    </submittedName>
</protein>
<dbReference type="AlphaFoldDB" id="A0A2H0UNR2"/>
<reference evidence="2" key="1">
    <citation type="submission" date="2017-09" db="EMBL/GenBank/DDBJ databases">
        <title>Depth-based differentiation of microbial function through sediment-hosted aquifers and enrichment of novel symbionts in the deep terrestrial subsurface.</title>
        <authorList>
            <person name="Probst A.J."/>
            <person name="Ladd B."/>
            <person name="Jarett J.K."/>
            <person name="Geller-Mcgrath D.E."/>
            <person name="Sieber C.M.K."/>
            <person name="Emerson J.B."/>
            <person name="Anantharaman K."/>
            <person name="Thomas B.C."/>
            <person name="Malmstrom R."/>
            <person name="Stieglmeier M."/>
            <person name="Klingl A."/>
            <person name="Woyke T."/>
            <person name="Ryan C.M."/>
            <person name="Banfield J.F."/>
        </authorList>
    </citation>
    <scope>NUCLEOTIDE SEQUENCE [LARGE SCALE GENOMIC DNA]</scope>
</reference>
<organism evidence="1 2">
    <name type="scientific">Candidatus Harrisonbacteria bacterium CG10_big_fil_rev_8_21_14_0_10_45_28</name>
    <dbReference type="NCBI Taxonomy" id="1974586"/>
    <lineage>
        <taxon>Bacteria</taxon>
        <taxon>Candidatus Harrisoniibacteriota</taxon>
    </lineage>
</organism>
<evidence type="ECO:0000313" key="1">
    <source>
        <dbReference type="EMBL" id="PIR88062.1"/>
    </source>
</evidence>
<accession>A0A2H0UNR2</accession>
<comment type="caution">
    <text evidence="1">The sequence shown here is derived from an EMBL/GenBank/DDBJ whole genome shotgun (WGS) entry which is preliminary data.</text>
</comment>
<name>A0A2H0UNR2_9BACT</name>
<proteinExistence type="predicted"/>
<evidence type="ECO:0000313" key="2">
    <source>
        <dbReference type="Proteomes" id="UP000230903"/>
    </source>
</evidence>
<dbReference type="EMBL" id="PFBC01000017">
    <property type="protein sequence ID" value="PIR88062.1"/>
    <property type="molecule type" value="Genomic_DNA"/>
</dbReference>